<evidence type="ECO:0000313" key="1">
    <source>
        <dbReference type="EMBL" id="MBD7961983.1"/>
    </source>
</evidence>
<organism evidence="1 2">
    <name type="scientific">Comamonas avium</name>
    <dbReference type="NCBI Taxonomy" id="2762231"/>
    <lineage>
        <taxon>Bacteria</taxon>
        <taxon>Pseudomonadati</taxon>
        <taxon>Pseudomonadota</taxon>
        <taxon>Betaproteobacteria</taxon>
        <taxon>Burkholderiales</taxon>
        <taxon>Comamonadaceae</taxon>
        <taxon>Comamonas</taxon>
    </lineage>
</organism>
<comment type="caution">
    <text evidence="1">The sequence shown here is derived from an EMBL/GenBank/DDBJ whole genome shotgun (WGS) entry which is preliminary data.</text>
</comment>
<evidence type="ECO:0000313" key="2">
    <source>
        <dbReference type="Proteomes" id="UP000634919"/>
    </source>
</evidence>
<keyword evidence="2" id="KW-1185">Reference proteome</keyword>
<protein>
    <submittedName>
        <fullName evidence="1">Uncharacterized protein</fullName>
    </submittedName>
</protein>
<sequence>MPLTKTDSQNPIRGLATLTMKERGDCQDVIAKIEVADLGRGAGTLHTSGSARLDLQGKTANGSVNLQVQIGTATAAAALIAPTVLITADDSHLPGIKKGVISVLNQSLDSGTIWNLTGTLP</sequence>
<dbReference type="Proteomes" id="UP000634919">
    <property type="component" value="Unassembled WGS sequence"/>
</dbReference>
<accession>A0ABR8SER8</accession>
<proteinExistence type="predicted"/>
<gene>
    <name evidence="1" type="ORF">H9646_16025</name>
</gene>
<reference evidence="1 2" key="1">
    <citation type="submission" date="2020-08" db="EMBL/GenBank/DDBJ databases">
        <title>A Genomic Blueprint of the Chicken Gut Microbiome.</title>
        <authorList>
            <person name="Gilroy R."/>
            <person name="Ravi A."/>
            <person name="Getino M."/>
            <person name="Pursley I."/>
            <person name="Horton D.L."/>
            <person name="Alikhan N.-F."/>
            <person name="Baker D."/>
            <person name="Gharbi K."/>
            <person name="Hall N."/>
            <person name="Watson M."/>
            <person name="Adriaenssens E.M."/>
            <person name="Foster-Nyarko E."/>
            <person name="Jarju S."/>
            <person name="Secka A."/>
            <person name="Antonio M."/>
            <person name="Oren A."/>
            <person name="Chaudhuri R."/>
            <person name="La Ragione R.M."/>
            <person name="Hildebrand F."/>
            <person name="Pallen M.J."/>
        </authorList>
    </citation>
    <scope>NUCLEOTIDE SEQUENCE [LARGE SCALE GENOMIC DNA]</scope>
    <source>
        <strain evidence="1 2">Sa2CVA6</strain>
    </source>
</reference>
<dbReference type="EMBL" id="JACSQK010000008">
    <property type="protein sequence ID" value="MBD7961983.1"/>
    <property type="molecule type" value="Genomic_DNA"/>
</dbReference>
<name>A0ABR8SER8_9BURK</name>